<dbReference type="InterPro" id="IPR000866">
    <property type="entry name" value="AhpC/TSA"/>
</dbReference>
<evidence type="ECO:0000256" key="4">
    <source>
        <dbReference type="ARBA" id="ARBA00023284"/>
    </source>
</evidence>
<comment type="caution">
    <text evidence="7">The sequence shown here is derived from an EMBL/GenBank/DDBJ whole genome shotgun (WGS) entry which is preliminary data.</text>
</comment>
<dbReference type="Gene3D" id="3.40.30.10">
    <property type="entry name" value="Glutaredoxin"/>
    <property type="match status" value="1"/>
</dbReference>
<accession>A0ABS1HMZ0</accession>
<evidence type="ECO:0000259" key="6">
    <source>
        <dbReference type="PROSITE" id="PS51352"/>
    </source>
</evidence>
<dbReference type="SUPFAM" id="SSF52833">
    <property type="entry name" value="Thioredoxin-like"/>
    <property type="match status" value="1"/>
</dbReference>
<dbReference type="PROSITE" id="PS51352">
    <property type="entry name" value="THIOREDOXIN_2"/>
    <property type="match status" value="1"/>
</dbReference>
<dbReference type="CDD" id="cd02966">
    <property type="entry name" value="TlpA_like_family"/>
    <property type="match status" value="1"/>
</dbReference>
<dbReference type="InterPro" id="IPR050553">
    <property type="entry name" value="Thioredoxin_ResA/DsbE_sf"/>
</dbReference>
<dbReference type="Proteomes" id="UP000605676">
    <property type="component" value="Unassembled WGS sequence"/>
</dbReference>
<evidence type="ECO:0000313" key="8">
    <source>
        <dbReference type="Proteomes" id="UP000605676"/>
    </source>
</evidence>
<keyword evidence="5" id="KW-0732">Signal</keyword>
<keyword evidence="8" id="KW-1185">Reference proteome</keyword>
<evidence type="ECO:0000256" key="5">
    <source>
        <dbReference type="SAM" id="SignalP"/>
    </source>
</evidence>
<sequence length="365" mass="40016">MKNLFFSALAAVILLASCQPTAPSFNLSGKLDGAADKVVVLSIYDKDGVNVKDTLTITEGVINYSTELSEPVFVMIGEAGTRNTLNFFAENVDYTLNGTLETIAEAEVTGGAVYNVYKSVSEADKEAREKNAELKKAYGEAGQAGDTTKQKAIYDEYQANQEAFEKVQAEVVEVNPASPAAAFIVFNMYRHRGIEEMKEGLAMLDASLATSTYYIALSEKIEKLEAVAVGQMAPDFTMNDTEGNPVSLSSFKGKYLLVDFWASWCGPCRRENPHVVELYTEFKDKGFDILGVSLDQKKDAWLKAIEDDKLTWSHVSDLKGWGNEAAKLYAVSGIPHTVLLDKEGKIIAKNLRGDELRAKVAELLN</sequence>
<keyword evidence="3" id="KW-1015">Disulfide bond</keyword>
<dbReference type="InterPro" id="IPR036249">
    <property type="entry name" value="Thioredoxin-like_sf"/>
</dbReference>
<feature type="chain" id="PRO_5045559989" evidence="5">
    <location>
        <begin position="23"/>
        <end position="365"/>
    </location>
</feature>
<proteinExistence type="predicted"/>
<dbReference type="InterPro" id="IPR017937">
    <property type="entry name" value="Thioredoxin_CS"/>
</dbReference>
<gene>
    <name evidence="7" type="ORF">JIV24_16950</name>
</gene>
<dbReference type="Pfam" id="PF14289">
    <property type="entry name" value="DUF4369"/>
    <property type="match status" value="1"/>
</dbReference>
<keyword evidence="2" id="KW-0201">Cytochrome c-type biogenesis</keyword>
<dbReference type="EMBL" id="JAENRR010000050">
    <property type="protein sequence ID" value="MBK3519038.1"/>
    <property type="molecule type" value="Genomic_DNA"/>
</dbReference>
<evidence type="ECO:0000256" key="1">
    <source>
        <dbReference type="ARBA" id="ARBA00004196"/>
    </source>
</evidence>
<feature type="signal peptide" evidence="5">
    <location>
        <begin position="1"/>
        <end position="22"/>
    </location>
</feature>
<protein>
    <submittedName>
        <fullName evidence="7">AhpC/TSA family protein</fullName>
    </submittedName>
</protein>
<dbReference type="PROSITE" id="PS00194">
    <property type="entry name" value="THIOREDOXIN_1"/>
    <property type="match status" value="1"/>
</dbReference>
<dbReference type="Pfam" id="PF00578">
    <property type="entry name" value="AhpC-TSA"/>
    <property type="match status" value="1"/>
</dbReference>
<comment type="subcellular location">
    <subcellularLocation>
        <location evidence="1">Cell envelope</location>
    </subcellularLocation>
</comment>
<name>A0ABS1HMZ0_9BACT</name>
<organism evidence="7 8">
    <name type="scientific">Carboxylicivirga marina</name>
    <dbReference type="NCBI Taxonomy" id="2800988"/>
    <lineage>
        <taxon>Bacteria</taxon>
        <taxon>Pseudomonadati</taxon>
        <taxon>Bacteroidota</taxon>
        <taxon>Bacteroidia</taxon>
        <taxon>Marinilabiliales</taxon>
        <taxon>Marinilabiliaceae</taxon>
        <taxon>Carboxylicivirga</taxon>
    </lineage>
</organism>
<dbReference type="InterPro" id="IPR013766">
    <property type="entry name" value="Thioredoxin_domain"/>
</dbReference>
<dbReference type="InterPro" id="IPR025380">
    <property type="entry name" value="DUF4369"/>
</dbReference>
<dbReference type="RefSeq" id="WP_200466259.1">
    <property type="nucleotide sequence ID" value="NZ_JAENRR010000050.1"/>
</dbReference>
<reference evidence="7 8" key="1">
    <citation type="submission" date="2021-01" db="EMBL/GenBank/DDBJ databases">
        <title>Carboxyliciviraga sp.nov., isolated from coastal sediments.</title>
        <authorList>
            <person name="Lu D."/>
            <person name="Zhang T."/>
        </authorList>
    </citation>
    <scope>NUCLEOTIDE SEQUENCE [LARGE SCALE GENOMIC DNA]</scope>
    <source>
        <strain evidence="7 8">N1Y132</strain>
    </source>
</reference>
<evidence type="ECO:0000256" key="3">
    <source>
        <dbReference type="ARBA" id="ARBA00023157"/>
    </source>
</evidence>
<dbReference type="PANTHER" id="PTHR42852">
    <property type="entry name" value="THIOL:DISULFIDE INTERCHANGE PROTEIN DSBE"/>
    <property type="match status" value="1"/>
</dbReference>
<evidence type="ECO:0000313" key="7">
    <source>
        <dbReference type="EMBL" id="MBK3519038.1"/>
    </source>
</evidence>
<feature type="domain" description="Thioredoxin" evidence="6">
    <location>
        <begin position="227"/>
        <end position="365"/>
    </location>
</feature>
<evidence type="ECO:0000256" key="2">
    <source>
        <dbReference type="ARBA" id="ARBA00022748"/>
    </source>
</evidence>
<dbReference type="PANTHER" id="PTHR42852:SF6">
    <property type="entry name" value="THIOL:DISULFIDE INTERCHANGE PROTEIN DSBE"/>
    <property type="match status" value="1"/>
</dbReference>
<keyword evidence="4" id="KW-0676">Redox-active center</keyword>
<dbReference type="PROSITE" id="PS51257">
    <property type="entry name" value="PROKAR_LIPOPROTEIN"/>
    <property type="match status" value="1"/>
</dbReference>